<dbReference type="PANTHER" id="PTHR12243:SF69">
    <property type="entry name" value="SI:CH73-59F11.3"/>
    <property type="match status" value="1"/>
</dbReference>
<evidence type="ECO:0000256" key="1">
    <source>
        <dbReference type="PROSITE-ProRule" id="PRU00371"/>
    </source>
</evidence>
<dbReference type="InterPro" id="IPR039353">
    <property type="entry name" value="TF_Adf1"/>
</dbReference>
<keyword evidence="1" id="KW-0539">Nucleus</keyword>
<evidence type="ECO:0000259" key="3">
    <source>
        <dbReference type="PROSITE" id="PS51031"/>
    </source>
</evidence>
<dbReference type="PROSITE" id="PS51029">
    <property type="entry name" value="MADF"/>
    <property type="match status" value="1"/>
</dbReference>
<accession>A0ABM3JH92</accession>
<gene>
    <name evidence="5" type="primary">LOC125777554</name>
</gene>
<organism evidence="4 5">
    <name type="scientific">Bactrocera dorsalis</name>
    <name type="common">Oriental fruit fly</name>
    <name type="synonym">Dacus dorsalis</name>
    <dbReference type="NCBI Taxonomy" id="27457"/>
    <lineage>
        <taxon>Eukaryota</taxon>
        <taxon>Metazoa</taxon>
        <taxon>Ecdysozoa</taxon>
        <taxon>Arthropoda</taxon>
        <taxon>Hexapoda</taxon>
        <taxon>Insecta</taxon>
        <taxon>Pterygota</taxon>
        <taxon>Neoptera</taxon>
        <taxon>Endopterygota</taxon>
        <taxon>Diptera</taxon>
        <taxon>Brachycera</taxon>
        <taxon>Muscomorpha</taxon>
        <taxon>Tephritoidea</taxon>
        <taxon>Tephritidae</taxon>
        <taxon>Bactrocera</taxon>
        <taxon>Bactrocera</taxon>
    </lineage>
</organism>
<feature type="domain" description="BESS" evidence="3">
    <location>
        <begin position="159"/>
        <end position="198"/>
    </location>
</feature>
<evidence type="ECO:0000259" key="2">
    <source>
        <dbReference type="PROSITE" id="PS51029"/>
    </source>
</evidence>
<dbReference type="InterPro" id="IPR006578">
    <property type="entry name" value="MADF-dom"/>
</dbReference>
<reference evidence="5" key="1">
    <citation type="submission" date="2025-08" db="UniProtKB">
        <authorList>
            <consortium name="RefSeq"/>
        </authorList>
    </citation>
    <scope>IDENTIFICATION</scope>
    <source>
        <tissue evidence="5">Adult</tissue>
    </source>
</reference>
<dbReference type="Pfam" id="PF02944">
    <property type="entry name" value="BESS"/>
    <property type="match status" value="1"/>
</dbReference>
<evidence type="ECO:0000313" key="5">
    <source>
        <dbReference type="RefSeq" id="XP_049308608.1"/>
    </source>
</evidence>
<dbReference type="PROSITE" id="PS51031">
    <property type="entry name" value="BESS"/>
    <property type="match status" value="1"/>
</dbReference>
<keyword evidence="4" id="KW-1185">Reference proteome</keyword>
<protein>
    <submittedName>
        <fullName evidence="5">Uncharacterized protein LOC125777554</fullName>
    </submittedName>
</protein>
<dbReference type="Pfam" id="PF10545">
    <property type="entry name" value="MADF_DNA_bdg"/>
    <property type="match status" value="1"/>
</dbReference>
<dbReference type="PANTHER" id="PTHR12243">
    <property type="entry name" value="MADF DOMAIN TRANSCRIPTION FACTOR"/>
    <property type="match status" value="1"/>
</dbReference>
<proteinExistence type="predicted"/>
<comment type="subcellular location">
    <subcellularLocation>
        <location evidence="1">Nucleus</location>
    </subcellularLocation>
</comment>
<dbReference type="InterPro" id="IPR004210">
    <property type="entry name" value="BESS_motif"/>
</dbReference>
<dbReference type="SMART" id="SM00595">
    <property type="entry name" value="MADF"/>
    <property type="match status" value="1"/>
</dbReference>
<feature type="domain" description="MADF" evidence="2">
    <location>
        <begin position="5"/>
        <end position="96"/>
    </location>
</feature>
<name>A0ABM3JH92_BACDO</name>
<dbReference type="RefSeq" id="XP_049308608.1">
    <property type="nucleotide sequence ID" value="XM_049452651.1"/>
</dbReference>
<dbReference type="GeneID" id="125777554"/>
<dbReference type="Proteomes" id="UP001652620">
    <property type="component" value="Chromosome 3"/>
</dbReference>
<evidence type="ECO:0000313" key="4">
    <source>
        <dbReference type="Proteomes" id="UP001652620"/>
    </source>
</evidence>
<sequence length="204" mass="23962">MNVEQLISEVFSRPALWDQKNKCYHNRVLVEKLGMSVASEMKIPKEDLKKKWKYLRDQFRCEVRKIPTPKSGDAASQITSSWPYFNSLLFLKDQMKYRNLSGNLKASSVKATQEEVEYEGEIEDILNTSQVEETRDLCDNDEFSCEVPSKKKIPLTTVLDEDEAFFVTLLPHIRKLDPENKFLCRMEMQNVLYKYVYKYAHTVQ</sequence>